<reference evidence="1" key="2">
    <citation type="journal article" date="2015" name="Data Brief">
        <title>Shoot transcriptome of the giant reed, Arundo donax.</title>
        <authorList>
            <person name="Barrero R.A."/>
            <person name="Guerrero F.D."/>
            <person name="Moolhuijzen P."/>
            <person name="Goolsby J.A."/>
            <person name="Tidwell J."/>
            <person name="Bellgard S.E."/>
            <person name="Bellgard M.I."/>
        </authorList>
    </citation>
    <scope>NUCLEOTIDE SEQUENCE</scope>
    <source>
        <tissue evidence="1">Shoot tissue taken approximately 20 cm above the soil surface</tissue>
    </source>
</reference>
<evidence type="ECO:0000313" key="1">
    <source>
        <dbReference type="EMBL" id="JAE29288.1"/>
    </source>
</evidence>
<protein>
    <submittedName>
        <fullName evidence="1">Uncharacterized protein</fullName>
    </submittedName>
</protein>
<reference evidence="1" key="1">
    <citation type="submission" date="2014-09" db="EMBL/GenBank/DDBJ databases">
        <authorList>
            <person name="Magalhaes I.L.F."/>
            <person name="Oliveira U."/>
            <person name="Santos F.R."/>
            <person name="Vidigal T.H.D.A."/>
            <person name="Brescovit A.D."/>
            <person name="Santos A.J."/>
        </authorList>
    </citation>
    <scope>NUCLEOTIDE SEQUENCE</scope>
    <source>
        <tissue evidence="1">Shoot tissue taken approximately 20 cm above the soil surface</tissue>
    </source>
</reference>
<organism evidence="1">
    <name type="scientific">Arundo donax</name>
    <name type="common">Giant reed</name>
    <name type="synonym">Donax arundinaceus</name>
    <dbReference type="NCBI Taxonomy" id="35708"/>
    <lineage>
        <taxon>Eukaryota</taxon>
        <taxon>Viridiplantae</taxon>
        <taxon>Streptophyta</taxon>
        <taxon>Embryophyta</taxon>
        <taxon>Tracheophyta</taxon>
        <taxon>Spermatophyta</taxon>
        <taxon>Magnoliopsida</taxon>
        <taxon>Liliopsida</taxon>
        <taxon>Poales</taxon>
        <taxon>Poaceae</taxon>
        <taxon>PACMAD clade</taxon>
        <taxon>Arundinoideae</taxon>
        <taxon>Arundineae</taxon>
        <taxon>Arundo</taxon>
    </lineage>
</organism>
<dbReference type="EMBL" id="GBRH01168608">
    <property type="protein sequence ID" value="JAE29288.1"/>
    <property type="molecule type" value="Transcribed_RNA"/>
</dbReference>
<proteinExistence type="predicted"/>
<name>A0A0A9H8P2_ARUDO</name>
<sequence length="19" mass="2257">MGARDRCRLQGRDLLRLRA</sequence>
<dbReference type="AlphaFoldDB" id="A0A0A9H8P2"/>
<accession>A0A0A9H8P2</accession>